<organism evidence="1">
    <name type="scientific">bioreactor metagenome</name>
    <dbReference type="NCBI Taxonomy" id="1076179"/>
    <lineage>
        <taxon>unclassified sequences</taxon>
        <taxon>metagenomes</taxon>
        <taxon>ecological metagenomes</taxon>
    </lineage>
</organism>
<reference evidence="1" key="1">
    <citation type="submission" date="2019-08" db="EMBL/GenBank/DDBJ databases">
        <authorList>
            <person name="Kucharzyk K."/>
            <person name="Murdoch R.W."/>
            <person name="Higgins S."/>
            <person name="Loffler F."/>
        </authorList>
    </citation>
    <scope>NUCLEOTIDE SEQUENCE</scope>
</reference>
<sequence>MATTLIKEEKIELVQIGFEDIATKNLFEEIKAVDVLNMTPMEGFNKLYELINKAKKI</sequence>
<protein>
    <submittedName>
        <fullName evidence="1">Uncharacterized protein</fullName>
    </submittedName>
</protein>
<accession>A0A645HH41</accession>
<dbReference type="EMBL" id="VSSQ01093411">
    <property type="protein sequence ID" value="MPN38277.1"/>
    <property type="molecule type" value="Genomic_DNA"/>
</dbReference>
<gene>
    <name evidence="1" type="ORF">SDC9_185801</name>
</gene>
<evidence type="ECO:0000313" key="1">
    <source>
        <dbReference type="EMBL" id="MPN38277.1"/>
    </source>
</evidence>
<proteinExistence type="predicted"/>
<comment type="caution">
    <text evidence="1">The sequence shown here is derived from an EMBL/GenBank/DDBJ whole genome shotgun (WGS) entry which is preliminary data.</text>
</comment>
<dbReference type="AlphaFoldDB" id="A0A645HH41"/>
<name>A0A645HH41_9ZZZZ</name>